<evidence type="ECO:0000313" key="2">
    <source>
        <dbReference type="Proteomes" id="UP001056778"/>
    </source>
</evidence>
<keyword evidence="2" id="KW-1185">Reference proteome</keyword>
<accession>A0ACB9TSV0</accession>
<protein>
    <submittedName>
        <fullName evidence="1">Uncharacterized protein</fullName>
    </submittedName>
</protein>
<dbReference type="EMBL" id="CM043015">
    <property type="protein sequence ID" value="KAI4469890.1"/>
    <property type="molecule type" value="Genomic_DNA"/>
</dbReference>
<proteinExistence type="predicted"/>
<sequence length="379" mass="43732">MILLSIAPKAADYTVAVCGDFNLNFLSTKDRRIEDFRNLLLSFDLKETILEPTRICGSSSTLIDNIFVKSVLNFKECINKNALSDHFGQEVSFEILLATKCISNNTYRTLLGNQEIAEIRERLAKINWMSIQEPQNPNKSTYRFITIIVNIYKEVCSEKLIIKKTNTQTPWTNDNIKNQCRIKLQLYEPMIKEKISKVFYNNYSKRLQTIIKTQKKECNSRYILQAKNKIQATWNLVNNITGKKRKYGFDIVNLTKSNMDKKQTLNDLNNFYINLGSNNRNGENNTANVEIDNKSMVLATLITSFQIKFDKLVNENKKLSRQVAELKETIHIHKSHSKSNKNTSDDSVQQNKSGREPQSIPLGESSRSETLQDLPWKLQ</sequence>
<comment type="caution">
    <text evidence="1">The sequence shown here is derived from an EMBL/GenBank/DDBJ whole genome shotgun (WGS) entry which is preliminary data.</text>
</comment>
<evidence type="ECO:0000313" key="1">
    <source>
        <dbReference type="EMBL" id="KAI4469890.1"/>
    </source>
</evidence>
<name>A0ACB9TSV0_HOLOL</name>
<dbReference type="Proteomes" id="UP001056778">
    <property type="component" value="Chromosome 1"/>
</dbReference>
<gene>
    <name evidence="1" type="ORF">MML48_1g01254</name>
</gene>
<reference evidence="1" key="1">
    <citation type="submission" date="2022-04" db="EMBL/GenBank/DDBJ databases">
        <title>Chromosome-scale genome assembly of Holotrichia oblita Faldermann.</title>
        <authorList>
            <person name="Rongchong L."/>
        </authorList>
    </citation>
    <scope>NUCLEOTIDE SEQUENCE</scope>
    <source>
        <strain evidence="1">81SQS9</strain>
    </source>
</reference>
<organism evidence="1 2">
    <name type="scientific">Holotrichia oblita</name>
    <name type="common">Chafer beetle</name>
    <dbReference type="NCBI Taxonomy" id="644536"/>
    <lineage>
        <taxon>Eukaryota</taxon>
        <taxon>Metazoa</taxon>
        <taxon>Ecdysozoa</taxon>
        <taxon>Arthropoda</taxon>
        <taxon>Hexapoda</taxon>
        <taxon>Insecta</taxon>
        <taxon>Pterygota</taxon>
        <taxon>Neoptera</taxon>
        <taxon>Endopterygota</taxon>
        <taxon>Coleoptera</taxon>
        <taxon>Polyphaga</taxon>
        <taxon>Scarabaeiformia</taxon>
        <taxon>Scarabaeidae</taxon>
        <taxon>Melolonthinae</taxon>
        <taxon>Holotrichia</taxon>
    </lineage>
</organism>